<evidence type="ECO:0000313" key="1">
    <source>
        <dbReference type="EMBL" id="PCH44201.1"/>
    </source>
</evidence>
<dbReference type="EMBL" id="KB468157">
    <property type="protein sequence ID" value="PCH44201.1"/>
    <property type="molecule type" value="Genomic_DNA"/>
</dbReference>
<gene>
    <name evidence="1" type="ORF">WOLCODRAFT_138824</name>
</gene>
<organism evidence="1 2">
    <name type="scientific">Wolfiporia cocos (strain MD-104)</name>
    <name type="common">Brown rot fungus</name>
    <dbReference type="NCBI Taxonomy" id="742152"/>
    <lineage>
        <taxon>Eukaryota</taxon>
        <taxon>Fungi</taxon>
        <taxon>Dikarya</taxon>
        <taxon>Basidiomycota</taxon>
        <taxon>Agaricomycotina</taxon>
        <taxon>Agaricomycetes</taxon>
        <taxon>Polyporales</taxon>
        <taxon>Phaeolaceae</taxon>
        <taxon>Wolfiporia</taxon>
    </lineage>
</organism>
<dbReference type="Gene3D" id="1.20.1280.50">
    <property type="match status" value="1"/>
</dbReference>
<dbReference type="Proteomes" id="UP000218811">
    <property type="component" value="Unassembled WGS sequence"/>
</dbReference>
<reference evidence="1 2" key="1">
    <citation type="journal article" date="2012" name="Science">
        <title>The Paleozoic origin of enzymatic lignin decomposition reconstructed from 31 fungal genomes.</title>
        <authorList>
            <person name="Floudas D."/>
            <person name="Binder M."/>
            <person name="Riley R."/>
            <person name="Barry K."/>
            <person name="Blanchette R.A."/>
            <person name="Henrissat B."/>
            <person name="Martinez A.T."/>
            <person name="Otillar R."/>
            <person name="Spatafora J.W."/>
            <person name="Yadav J.S."/>
            <person name="Aerts A."/>
            <person name="Benoit I."/>
            <person name="Boyd A."/>
            <person name="Carlson A."/>
            <person name="Copeland A."/>
            <person name="Coutinho P.M."/>
            <person name="de Vries R.P."/>
            <person name="Ferreira P."/>
            <person name="Findley K."/>
            <person name="Foster B."/>
            <person name="Gaskell J."/>
            <person name="Glotzer D."/>
            <person name="Gorecki P."/>
            <person name="Heitman J."/>
            <person name="Hesse C."/>
            <person name="Hori C."/>
            <person name="Igarashi K."/>
            <person name="Jurgens J.A."/>
            <person name="Kallen N."/>
            <person name="Kersten P."/>
            <person name="Kohler A."/>
            <person name="Kuees U."/>
            <person name="Kumar T.K.A."/>
            <person name="Kuo A."/>
            <person name="LaButti K."/>
            <person name="Larrondo L.F."/>
            <person name="Lindquist E."/>
            <person name="Ling A."/>
            <person name="Lombard V."/>
            <person name="Lucas S."/>
            <person name="Lundell T."/>
            <person name="Martin R."/>
            <person name="McLaughlin D.J."/>
            <person name="Morgenstern I."/>
            <person name="Morin E."/>
            <person name="Murat C."/>
            <person name="Nagy L.G."/>
            <person name="Nolan M."/>
            <person name="Ohm R.A."/>
            <person name="Patyshakuliyeva A."/>
            <person name="Rokas A."/>
            <person name="Ruiz-Duenas F.J."/>
            <person name="Sabat G."/>
            <person name="Salamov A."/>
            <person name="Samejima M."/>
            <person name="Schmutz J."/>
            <person name="Slot J.C."/>
            <person name="St John F."/>
            <person name="Stenlid J."/>
            <person name="Sun H."/>
            <person name="Sun S."/>
            <person name="Syed K."/>
            <person name="Tsang A."/>
            <person name="Wiebenga A."/>
            <person name="Young D."/>
            <person name="Pisabarro A."/>
            <person name="Eastwood D.C."/>
            <person name="Martin F."/>
            <person name="Cullen D."/>
            <person name="Grigoriev I.V."/>
            <person name="Hibbett D.S."/>
        </authorList>
    </citation>
    <scope>NUCLEOTIDE SEQUENCE [LARGE SCALE GENOMIC DNA]</scope>
    <source>
        <strain evidence="1 2">MD-104</strain>
    </source>
</reference>
<protein>
    <submittedName>
        <fullName evidence="1">Uncharacterized protein</fullName>
    </submittedName>
</protein>
<dbReference type="OMA" id="CEARADM"/>
<evidence type="ECO:0000313" key="2">
    <source>
        <dbReference type="Proteomes" id="UP000218811"/>
    </source>
</evidence>
<accession>A0A2H3JQJ6</accession>
<dbReference type="OrthoDB" id="2801457at2759"/>
<sequence>MTAAHESAEVPYPISILPHDVLHQIFLMVLDEYTKHDIWPQYTGMVIGQVCRSWRYVAIDVPNMWTTIQVYGTSPEEMTHTFLERSQTMPLRVKLTGTPYEPEMDSNLVSHARLLSRHIGRFFRLELCAIDLEILQAILPHFGHPAPILRHLSLEANMLYDVDADKLFDPATYQLASELAIETPVLNELSVTTATVPLDCYINLSTLILMDQATLLPEDLFNVLRQSPQLQFLVVGVVGPMFPTDTIVADDAELSVISLPCLTDIHLAGLQDDVYLTLAHLDFPTTATVNVRFLAHERYNIDGALLRCHALHALTGSVAHVRLRTLQHDDVLALALDDADGALALAWEWYTMEADAEFAQQDWMRLDALRFPAAARLTLADTECNVLLDAAGWMRVLDTLPNLADLHVAGALPQDPATLLGALGDALANPAPVPPAAKGKARAAPRYPRLASCRFWVPAVHDEETVETFVAWCEARADMGAPMDRFEILLNEHKQYSDALMSRLRACAGDVVVQRAAWGPPRAAWLDEDPPLSDDDF</sequence>
<dbReference type="AlphaFoldDB" id="A0A2H3JQJ6"/>
<keyword evidence="2" id="KW-1185">Reference proteome</keyword>
<proteinExistence type="predicted"/>
<name>A0A2H3JQJ6_WOLCO</name>